<evidence type="ECO:0000313" key="2">
    <source>
        <dbReference type="Proteomes" id="UP000182427"/>
    </source>
</evidence>
<dbReference type="OrthoDB" id="9856650at2"/>
<dbReference type="EMBL" id="LT629690">
    <property type="protein sequence ID" value="SDF74394.1"/>
    <property type="molecule type" value="Genomic_DNA"/>
</dbReference>
<accession>A0A1G7NJZ5</accession>
<dbReference type="Proteomes" id="UP000182427">
    <property type="component" value="Chromosome I"/>
</dbReference>
<organism evidence="1 2">
    <name type="scientific">Terriglobus roseus</name>
    <dbReference type="NCBI Taxonomy" id="392734"/>
    <lineage>
        <taxon>Bacteria</taxon>
        <taxon>Pseudomonadati</taxon>
        <taxon>Acidobacteriota</taxon>
        <taxon>Terriglobia</taxon>
        <taxon>Terriglobales</taxon>
        <taxon>Acidobacteriaceae</taxon>
        <taxon>Terriglobus</taxon>
    </lineage>
</organism>
<reference evidence="2" key="1">
    <citation type="submission" date="2016-10" db="EMBL/GenBank/DDBJ databases">
        <authorList>
            <person name="Varghese N."/>
            <person name="Submissions S."/>
        </authorList>
    </citation>
    <scope>NUCLEOTIDE SEQUENCE [LARGE SCALE GENOMIC DNA]</scope>
    <source>
        <strain evidence="2">GAS232</strain>
    </source>
</reference>
<dbReference type="AlphaFoldDB" id="A0A1G7NJZ5"/>
<gene>
    <name evidence="1" type="ORF">SAMN05444167_3175</name>
</gene>
<proteinExistence type="predicted"/>
<keyword evidence="2" id="KW-1185">Reference proteome</keyword>
<name>A0A1G7NJZ5_9BACT</name>
<protein>
    <submittedName>
        <fullName evidence="1">Uncharacterized protein</fullName>
    </submittedName>
</protein>
<evidence type="ECO:0000313" key="1">
    <source>
        <dbReference type="EMBL" id="SDF74394.1"/>
    </source>
</evidence>
<dbReference type="RefSeq" id="WP_083346005.1">
    <property type="nucleotide sequence ID" value="NZ_LT629690.1"/>
</dbReference>
<sequence length="65" mass="6844">MSGIKALEEVIMVIGSKGSDGGYSVLTPHGLVHVPGNNPLMREAYAALVKANVKVQEIAQQQRAA</sequence>